<sequence length="166" mass="17392">MEILFWSCLAFGVLMALATLFIGDLGGAFDFLPHDLFEPVVLAGGITIFGGAGLLLARYSAFQPGGIYACAAAAAALGGLAMHFVYVRPMKNSENSVAYSIRDLEGKRAEVITSIPAAGFGEVLVRVGAGNANHIAESFEKEALAEGTKVVVVRVKDDVLGVSRLD</sequence>
<protein>
    <submittedName>
        <fullName evidence="3">Protease</fullName>
    </submittedName>
</protein>
<organism evidence="3 4">
    <name type="scientific">Cohnella ginsengisoli</name>
    <dbReference type="NCBI Taxonomy" id="425004"/>
    <lineage>
        <taxon>Bacteria</taxon>
        <taxon>Bacillati</taxon>
        <taxon>Bacillota</taxon>
        <taxon>Bacilli</taxon>
        <taxon>Bacillales</taxon>
        <taxon>Paenibacillaceae</taxon>
        <taxon>Cohnella</taxon>
    </lineage>
</organism>
<dbReference type="InterPro" id="IPR012340">
    <property type="entry name" value="NA-bd_OB-fold"/>
</dbReference>
<name>A0A9X4KJY2_9BACL</name>
<dbReference type="GO" id="GO:0008233">
    <property type="term" value="F:peptidase activity"/>
    <property type="evidence" value="ECO:0007669"/>
    <property type="project" value="UniProtKB-KW"/>
</dbReference>
<dbReference type="Proteomes" id="UP001153387">
    <property type="component" value="Unassembled WGS sequence"/>
</dbReference>
<feature type="transmembrane region" description="Helical" evidence="1">
    <location>
        <begin position="66"/>
        <end position="86"/>
    </location>
</feature>
<accession>A0A9X4KJY2</accession>
<comment type="caution">
    <text evidence="3">The sequence shown here is derived from an EMBL/GenBank/DDBJ whole genome shotgun (WGS) entry which is preliminary data.</text>
</comment>
<feature type="transmembrane region" description="Helical" evidence="1">
    <location>
        <begin position="42"/>
        <end position="59"/>
    </location>
</feature>
<evidence type="ECO:0000259" key="2">
    <source>
        <dbReference type="Pfam" id="PF25842"/>
    </source>
</evidence>
<proteinExistence type="predicted"/>
<gene>
    <name evidence="3" type="ORF">OMP38_22855</name>
</gene>
<evidence type="ECO:0000256" key="1">
    <source>
        <dbReference type="SAM" id="Phobius"/>
    </source>
</evidence>
<reference evidence="3 4" key="1">
    <citation type="submission" date="2022-10" db="EMBL/GenBank/DDBJ databases">
        <title>Comparative genomic analysis of Cohnella hashimotonis sp. nov., isolated from the International Space Station.</title>
        <authorList>
            <person name="Simpson A."/>
            <person name="Venkateswaran K."/>
        </authorList>
    </citation>
    <scope>NUCLEOTIDE SEQUENCE [LARGE SCALE GENOMIC DNA]</scope>
    <source>
        <strain evidence="3 4">DSM 18997</strain>
    </source>
</reference>
<evidence type="ECO:0000313" key="4">
    <source>
        <dbReference type="Proteomes" id="UP001153387"/>
    </source>
</evidence>
<dbReference type="Gene3D" id="2.40.50.140">
    <property type="entry name" value="Nucleic acid-binding proteins"/>
    <property type="match status" value="1"/>
</dbReference>
<dbReference type="RefSeq" id="WP_277567159.1">
    <property type="nucleotide sequence ID" value="NZ_JAPDHZ010000004.1"/>
</dbReference>
<keyword evidence="1" id="KW-0812">Transmembrane</keyword>
<dbReference type="GO" id="GO:0006508">
    <property type="term" value="P:proteolysis"/>
    <property type="evidence" value="ECO:0007669"/>
    <property type="project" value="UniProtKB-KW"/>
</dbReference>
<dbReference type="Pfam" id="PF25842">
    <property type="entry name" value="NfeD_TM"/>
    <property type="match status" value="1"/>
</dbReference>
<dbReference type="InterPro" id="IPR058653">
    <property type="entry name" value="NfeD2_TM"/>
</dbReference>
<keyword evidence="3" id="KW-0645">Protease</keyword>
<keyword evidence="1" id="KW-1133">Transmembrane helix</keyword>
<dbReference type="AlphaFoldDB" id="A0A9X4KJY2"/>
<feature type="domain" description="Membrane protein NfeD2 N-terminal transmembrane" evidence="2">
    <location>
        <begin position="1"/>
        <end position="95"/>
    </location>
</feature>
<evidence type="ECO:0000313" key="3">
    <source>
        <dbReference type="EMBL" id="MDG0793363.1"/>
    </source>
</evidence>
<dbReference type="EMBL" id="JAPDHZ010000004">
    <property type="protein sequence ID" value="MDG0793363.1"/>
    <property type="molecule type" value="Genomic_DNA"/>
</dbReference>
<keyword evidence="3" id="KW-0378">Hydrolase</keyword>
<keyword evidence="1" id="KW-0472">Membrane</keyword>
<keyword evidence="4" id="KW-1185">Reference proteome</keyword>